<dbReference type="EMBL" id="SWJQ01001348">
    <property type="protein sequence ID" value="TRZ08459.1"/>
    <property type="molecule type" value="Genomic_DNA"/>
</dbReference>
<evidence type="ECO:0000259" key="14">
    <source>
        <dbReference type="PROSITE" id="PS50879"/>
    </source>
</evidence>
<dbReference type="SUPFAM" id="SSF53098">
    <property type="entry name" value="Ribonuclease H-like"/>
    <property type="match status" value="2"/>
</dbReference>
<organism evidence="16 17">
    <name type="scientific">Zosterops borbonicus</name>
    <dbReference type="NCBI Taxonomy" id="364589"/>
    <lineage>
        <taxon>Eukaryota</taxon>
        <taxon>Metazoa</taxon>
        <taxon>Chordata</taxon>
        <taxon>Craniata</taxon>
        <taxon>Vertebrata</taxon>
        <taxon>Euteleostomi</taxon>
        <taxon>Archelosauria</taxon>
        <taxon>Archosauria</taxon>
        <taxon>Dinosauria</taxon>
        <taxon>Saurischia</taxon>
        <taxon>Theropoda</taxon>
        <taxon>Coelurosauria</taxon>
        <taxon>Aves</taxon>
        <taxon>Neognathae</taxon>
        <taxon>Neoaves</taxon>
        <taxon>Telluraves</taxon>
        <taxon>Australaves</taxon>
        <taxon>Passeriformes</taxon>
        <taxon>Sylvioidea</taxon>
        <taxon>Zosteropidae</taxon>
        <taxon>Zosterops</taxon>
    </lineage>
</organism>
<evidence type="ECO:0000256" key="11">
    <source>
        <dbReference type="ARBA" id="ARBA00023268"/>
    </source>
</evidence>
<evidence type="ECO:0000256" key="10">
    <source>
        <dbReference type="ARBA" id="ARBA00023125"/>
    </source>
</evidence>
<dbReference type="OrthoDB" id="6773263at2759"/>
<accession>A0A8K1D9K9</accession>
<feature type="non-terminal residue" evidence="16">
    <location>
        <position position="1"/>
    </location>
</feature>
<feature type="domain" description="Integrase catalytic" evidence="15">
    <location>
        <begin position="398"/>
        <end position="445"/>
    </location>
</feature>
<keyword evidence="4" id="KW-0540">Nuclease</keyword>
<keyword evidence="5" id="KW-0479">Metal-binding</keyword>
<evidence type="ECO:0000256" key="2">
    <source>
        <dbReference type="ARBA" id="ARBA00022679"/>
    </source>
</evidence>
<dbReference type="SUPFAM" id="SSF46919">
    <property type="entry name" value="N-terminal Zn binding domain of HIV integrase"/>
    <property type="match status" value="1"/>
</dbReference>
<dbReference type="GO" id="GO:0008270">
    <property type="term" value="F:zinc ion binding"/>
    <property type="evidence" value="ECO:0007669"/>
    <property type="project" value="UniProtKB-KW"/>
</dbReference>
<dbReference type="Pfam" id="PF06817">
    <property type="entry name" value="RVT_thumb"/>
    <property type="match status" value="1"/>
</dbReference>
<keyword evidence="8" id="KW-0862">Zinc</keyword>
<keyword evidence="17" id="KW-1185">Reference proteome</keyword>
<keyword evidence="11" id="KW-0511">Multifunctional enzyme</keyword>
<evidence type="ECO:0000256" key="5">
    <source>
        <dbReference type="ARBA" id="ARBA00022723"/>
    </source>
</evidence>
<dbReference type="PANTHER" id="PTHR41694">
    <property type="entry name" value="ENDOGENOUS RETROVIRUS GROUP K MEMBER POL PROTEIN"/>
    <property type="match status" value="1"/>
</dbReference>
<keyword evidence="2" id="KW-0808">Transferase</keyword>
<keyword evidence="6" id="KW-0255">Endonuclease</keyword>
<evidence type="ECO:0000256" key="3">
    <source>
        <dbReference type="ARBA" id="ARBA00022695"/>
    </source>
</evidence>
<dbReference type="InterPro" id="IPR003308">
    <property type="entry name" value="Integrase_Zn-bd_dom_N"/>
</dbReference>
<feature type="non-terminal residue" evidence="16">
    <location>
        <position position="445"/>
    </location>
</feature>
<evidence type="ECO:0000256" key="8">
    <source>
        <dbReference type="ARBA" id="ARBA00022833"/>
    </source>
</evidence>
<keyword evidence="9" id="KW-0695">RNA-directed DNA polymerase</keyword>
<dbReference type="Gene3D" id="3.30.420.10">
    <property type="entry name" value="Ribonuclease H-like superfamily/Ribonuclease H"/>
    <property type="match status" value="2"/>
</dbReference>
<sequence>YQCERTIVPQQLTIKDNLRTLRDLHQLCGSINWIHPLLGITIEDLAPLFNLLRVCDGLDSPQTITPEAQVVIQKVSEALFTRQAHHTDPALPFQFVILGKSLKFHGLIFQWDPTLRDQFSVIEWVFQSHKPNKTITTPQELMAQLIIKARACLWTLAGCEFTCIYLPVTLNSLEPLLQNNEHLQFALDSYPGQISIYLQKHKLFNACFNLVSNSLKSRTPSKALTVFTDGSGRSHKSWESDVQIVQGSPQIAELAAVVRAFEKFTQPINLVTDSAYVAGIAERAEHSLLKEVSNPDLYSLLSKLVYLLSHPEQPYHIMHVRSHTDLPGPITEGNWRADVLAMAVQTTLPDIFNQAKLRHQFFSQNVPALIYIFKITQEQTRAIVGSCPNCQDFALTSMGARSLQLWQTDITHYSPFGRQKYIHVSIDMFSGAIFALTHTGEKTKD</sequence>
<evidence type="ECO:0000256" key="1">
    <source>
        <dbReference type="ARBA" id="ARBA00012493"/>
    </source>
</evidence>
<feature type="domain" description="Integrase-type" evidence="13">
    <location>
        <begin position="350"/>
        <end position="391"/>
    </location>
</feature>
<dbReference type="EC" id="2.7.7.49" evidence="1"/>
<feature type="domain" description="RNase H type-1" evidence="14">
    <location>
        <begin position="220"/>
        <end position="346"/>
    </location>
</feature>
<dbReference type="InterPro" id="IPR043502">
    <property type="entry name" value="DNA/RNA_pol_sf"/>
</dbReference>
<dbReference type="InterPro" id="IPR010661">
    <property type="entry name" value="RVT_thumb"/>
</dbReference>
<evidence type="ECO:0000256" key="9">
    <source>
        <dbReference type="ARBA" id="ARBA00022918"/>
    </source>
</evidence>
<evidence type="ECO:0000313" key="16">
    <source>
        <dbReference type="EMBL" id="TRZ08459.1"/>
    </source>
</evidence>
<dbReference type="GO" id="GO:0003677">
    <property type="term" value="F:DNA binding"/>
    <property type="evidence" value="ECO:0007669"/>
    <property type="project" value="UniProtKB-KW"/>
</dbReference>
<keyword evidence="7" id="KW-0378">Hydrolase</keyword>
<gene>
    <name evidence="16" type="ORF">HGM15179_018652</name>
</gene>
<dbReference type="SUPFAM" id="SSF56672">
    <property type="entry name" value="DNA/RNA polymerases"/>
    <property type="match status" value="1"/>
</dbReference>
<dbReference type="PROSITE" id="PS50876">
    <property type="entry name" value="ZF_INTEGRASE"/>
    <property type="match status" value="1"/>
</dbReference>
<evidence type="ECO:0000259" key="13">
    <source>
        <dbReference type="PROSITE" id="PS50876"/>
    </source>
</evidence>
<keyword evidence="12" id="KW-0863">Zinc-finger</keyword>
<name>A0A8K1D9K9_9PASS</name>
<dbReference type="AlphaFoldDB" id="A0A8K1D9K9"/>
<evidence type="ECO:0000256" key="7">
    <source>
        <dbReference type="ARBA" id="ARBA00022801"/>
    </source>
</evidence>
<dbReference type="PROSITE" id="PS50994">
    <property type="entry name" value="INTEGRASE"/>
    <property type="match status" value="1"/>
</dbReference>
<protein>
    <recommendedName>
        <fullName evidence="1">RNA-directed DNA polymerase</fullName>
        <ecNumber evidence="1">2.7.7.49</ecNumber>
    </recommendedName>
</protein>
<dbReference type="GO" id="GO:0035613">
    <property type="term" value="F:RNA stem-loop binding"/>
    <property type="evidence" value="ECO:0007669"/>
    <property type="project" value="TreeGrafter"/>
</dbReference>
<dbReference type="InterPro" id="IPR036397">
    <property type="entry name" value="RNaseH_sf"/>
</dbReference>
<dbReference type="Gene3D" id="3.30.70.270">
    <property type="match status" value="1"/>
</dbReference>
<evidence type="ECO:0000256" key="12">
    <source>
        <dbReference type="PROSITE-ProRule" id="PRU00450"/>
    </source>
</evidence>
<comment type="caution">
    <text evidence="16">The sequence shown here is derived from an EMBL/GenBank/DDBJ whole genome shotgun (WGS) entry which is preliminary data.</text>
</comment>
<dbReference type="GO" id="GO:0004523">
    <property type="term" value="F:RNA-DNA hybrid ribonuclease activity"/>
    <property type="evidence" value="ECO:0007669"/>
    <property type="project" value="InterPro"/>
</dbReference>
<dbReference type="GO" id="GO:0003964">
    <property type="term" value="F:RNA-directed DNA polymerase activity"/>
    <property type="evidence" value="ECO:0007669"/>
    <property type="project" value="UniProtKB-KW"/>
</dbReference>
<dbReference type="GO" id="GO:0015074">
    <property type="term" value="P:DNA integration"/>
    <property type="evidence" value="ECO:0007669"/>
    <property type="project" value="InterPro"/>
</dbReference>
<evidence type="ECO:0000313" key="17">
    <source>
        <dbReference type="Proteomes" id="UP000796761"/>
    </source>
</evidence>
<dbReference type="PANTHER" id="PTHR41694:SF4">
    <property type="entry name" value="ENDOGENOUS RETROVIRUS GROUP K MEMBER 10 POL PROTEIN-RELATED"/>
    <property type="match status" value="1"/>
</dbReference>
<evidence type="ECO:0000256" key="4">
    <source>
        <dbReference type="ARBA" id="ARBA00022722"/>
    </source>
</evidence>
<evidence type="ECO:0000259" key="15">
    <source>
        <dbReference type="PROSITE" id="PS50994"/>
    </source>
</evidence>
<dbReference type="Pfam" id="PF00075">
    <property type="entry name" value="RNase_H"/>
    <property type="match status" value="1"/>
</dbReference>
<keyword evidence="3" id="KW-0548">Nucleotidyltransferase</keyword>
<proteinExistence type="predicted"/>
<dbReference type="Gene3D" id="1.10.10.200">
    <property type="match status" value="1"/>
</dbReference>
<evidence type="ECO:0000256" key="6">
    <source>
        <dbReference type="ARBA" id="ARBA00022759"/>
    </source>
</evidence>
<dbReference type="InterPro" id="IPR001584">
    <property type="entry name" value="Integrase_cat-core"/>
</dbReference>
<keyword evidence="10" id="KW-0238">DNA-binding</keyword>
<dbReference type="Proteomes" id="UP000796761">
    <property type="component" value="Unassembled WGS sequence"/>
</dbReference>
<dbReference type="InterPro" id="IPR043128">
    <property type="entry name" value="Rev_trsase/Diguanyl_cyclase"/>
</dbReference>
<dbReference type="InterPro" id="IPR012337">
    <property type="entry name" value="RNaseH-like_sf"/>
</dbReference>
<dbReference type="PROSITE" id="PS50879">
    <property type="entry name" value="RNASE_H_1"/>
    <property type="match status" value="1"/>
</dbReference>
<dbReference type="InterPro" id="IPR002156">
    <property type="entry name" value="RNaseH_domain"/>
</dbReference>
<reference evidence="16" key="1">
    <citation type="submission" date="2019-04" db="EMBL/GenBank/DDBJ databases">
        <title>Genome assembly of Zosterops borbonicus 15179.</title>
        <authorList>
            <person name="Leroy T."/>
            <person name="Anselmetti Y."/>
            <person name="Tilak M.-K."/>
            <person name="Nabholz B."/>
        </authorList>
    </citation>
    <scope>NUCLEOTIDE SEQUENCE</scope>
    <source>
        <strain evidence="16">HGM_15179</strain>
        <tissue evidence="16">Muscle</tissue>
    </source>
</reference>
<dbReference type="InterPro" id="IPR017856">
    <property type="entry name" value="Integrase-like_N"/>
</dbReference>
<dbReference type="Pfam" id="PF02022">
    <property type="entry name" value="Integrase_Zn"/>
    <property type="match status" value="1"/>
</dbReference>